<dbReference type="RefSeq" id="XP_033687475.1">
    <property type="nucleotide sequence ID" value="XM_033821220.1"/>
</dbReference>
<dbReference type="EMBL" id="ML987192">
    <property type="protein sequence ID" value="KAF2252471.1"/>
    <property type="molecule type" value="Genomic_DNA"/>
</dbReference>
<protein>
    <submittedName>
        <fullName evidence="1">Uncharacterized protein</fullName>
    </submittedName>
</protein>
<gene>
    <name evidence="1" type="ORF">BU26DRAFT_257478</name>
</gene>
<name>A0A6A6IPT4_9PLEO</name>
<dbReference type="Proteomes" id="UP000800094">
    <property type="component" value="Unassembled WGS sequence"/>
</dbReference>
<organism evidence="1 2">
    <name type="scientific">Trematosphaeria pertusa</name>
    <dbReference type="NCBI Taxonomy" id="390896"/>
    <lineage>
        <taxon>Eukaryota</taxon>
        <taxon>Fungi</taxon>
        <taxon>Dikarya</taxon>
        <taxon>Ascomycota</taxon>
        <taxon>Pezizomycotina</taxon>
        <taxon>Dothideomycetes</taxon>
        <taxon>Pleosporomycetidae</taxon>
        <taxon>Pleosporales</taxon>
        <taxon>Massarineae</taxon>
        <taxon>Trematosphaeriaceae</taxon>
        <taxon>Trematosphaeria</taxon>
    </lineage>
</organism>
<dbReference type="GeneID" id="54574550"/>
<evidence type="ECO:0000313" key="2">
    <source>
        <dbReference type="Proteomes" id="UP000800094"/>
    </source>
</evidence>
<accession>A0A6A6IPT4</accession>
<proteinExistence type="predicted"/>
<evidence type="ECO:0000313" key="1">
    <source>
        <dbReference type="EMBL" id="KAF2252471.1"/>
    </source>
</evidence>
<keyword evidence="2" id="KW-1185">Reference proteome</keyword>
<reference evidence="1" key="1">
    <citation type="journal article" date="2020" name="Stud. Mycol.">
        <title>101 Dothideomycetes genomes: a test case for predicting lifestyles and emergence of pathogens.</title>
        <authorList>
            <person name="Haridas S."/>
            <person name="Albert R."/>
            <person name="Binder M."/>
            <person name="Bloem J."/>
            <person name="Labutti K."/>
            <person name="Salamov A."/>
            <person name="Andreopoulos B."/>
            <person name="Baker S."/>
            <person name="Barry K."/>
            <person name="Bills G."/>
            <person name="Bluhm B."/>
            <person name="Cannon C."/>
            <person name="Castanera R."/>
            <person name="Culley D."/>
            <person name="Daum C."/>
            <person name="Ezra D."/>
            <person name="Gonzalez J."/>
            <person name="Henrissat B."/>
            <person name="Kuo A."/>
            <person name="Liang C."/>
            <person name="Lipzen A."/>
            <person name="Lutzoni F."/>
            <person name="Magnuson J."/>
            <person name="Mondo S."/>
            <person name="Nolan M."/>
            <person name="Ohm R."/>
            <person name="Pangilinan J."/>
            <person name="Park H.-J."/>
            <person name="Ramirez L."/>
            <person name="Alfaro M."/>
            <person name="Sun H."/>
            <person name="Tritt A."/>
            <person name="Yoshinaga Y."/>
            <person name="Zwiers L.-H."/>
            <person name="Turgeon B."/>
            <person name="Goodwin S."/>
            <person name="Spatafora J."/>
            <person name="Crous P."/>
            <person name="Grigoriev I."/>
        </authorList>
    </citation>
    <scope>NUCLEOTIDE SEQUENCE</scope>
    <source>
        <strain evidence="1">CBS 122368</strain>
    </source>
</reference>
<sequence>MQLPAFSAILVLIFSSDNYRAFPSFPASFLSGLCLQKNGGLEIEVVELSMRREALLNCRLQSMDVTTLQTASSCYWNPRC</sequence>
<dbReference type="AlphaFoldDB" id="A0A6A6IPT4"/>